<feature type="compositionally biased region" description="Polar residues" evidence="1">
    <location>
        <begin position="263"/>
        <end position="276"/>
    </location>
</feature>
<organism evidence="3 4">
    <name type="scientific">Novymonas esmeraldas</name>
    <dbReference type="NCBI Taxonomy" id="1808958"/>
    <lineage>
        <taxon>Eukaryota</taxon>
        <taxon>Discoba</taxon>
        <taxon>Euglenozoa</taxon>
        <taxon>Kinetoplastea</taxon>
        <taxon>Metakinetoplastina</taxon>
        <taxon>Trypanosomatida</taxon>
        <taxon>Trypanosomatidae</taxon>
        <taxon>Novymonas</taxon>
    </lineage>
</organism>
<proteinExistence type="predicted"/>
<reference evidence="3 4" key="1">
    <citation type="journal article" date="2021" name="MBio">
        <title>A New Model Trypanosomatid, Novymonas esmeraldas: Genomic Perception of Its 'Candidatus Pandoraea novymonadis' Endosymbiont.</title>
        <authorList>
            <person name="Zakharova A."/>
            <person name="Saura A."/>
            <person name="Butenko A."/>
            <person name="Podesvova L."/>
            <person name="Warmusova S."/>
            <person name="Kostygov A.Y."/>
            <person name="Nenarokova A."/>
            <person name="Lukes J."/>
            <person name="Opperdoes F.R."/>
            <person name="Yurchenko V."/>
        </authorList>
    </citation>
    <scope>NUCLEOTIDE SEQUENCE [LARGE SCALE GENOMIC DNA]</scope>
    <source>
        <strain evidence="3 4">E262AT.01</strain>
    </source>
</reference>
<feature type="region of interest" description="Disordered" evidence="1">
    <location>
        <begin position="160"/>
        <end position="187"/>
    </location>
</feature>
<keyword evidence="4" id="KW-1185">Reference proteome</keyword>
<sequence>MGSNTPIIIGCVVGVACVIGLVVGIICCIQHLRRALRVPQPPVYAVAESVALHEESEFGAAVRSQHSAATAPSPDAGRNGLRSAQDRRDNYADRNAVDYRAEATGRYVELDGGVRPASPNAERVDGVPIEARVRPRRNLPRGRVVVTNGDQDVCLDFSGVERVPQAGPPPLTHEEKQRLEDERNRVASPEYYGHAEYEFRRASNRSSPNVLLSSSLLHELQRQYGAASASGHAFTPFAGDGSVRSMSFRPGSPAGSARRARHGQQSATPNSASLGNGSVGGLPFLRRRKTPSGRNGAGDGATPKQRRQPRSTSSAPRHHNDDLESTSDDFEDVSLPNASFNARREQLREFLLRQQDHQHTRGRFSPTTGIEYANGFDHVSLRGTSPVFPDRQTSAAAAGGHIDRGGSAMAGSAVSPLDQSAPSYPLQLPQPTTTQGLPPLGGSFQSYPSGPSTTVNTPLVALNGVPPFPQIQLPPANHSATAAALHSTPAASVAAAQAREAGKPPRTPLSTATRHVDVPVAPPPNRHSSGLRSPFSLPGNDPVTASDSPSSGEARTHRSAHVSPLQRPGGGVDLRLRHPHTDPNGAGGNQRTAVKNGRTD</sequence>
<feature type="compositionally biased region" description="Basic and acidic residues" evidence="1">
    <location>
        <begin position="84"/>
        <end position="96"/>
    </location>
</feature>
<accession>A0AAW0ES62</accession>
<feature type="transmembrane region" description="Helical" evidence="2">
    <location>
        <begin position="6"/>
        <end position="29"/>
    </location>
</feature>
<evidence type="ECO:0000313" key="4">
    <source>
        <dbReference type="Proteomes" id="UP001430356"/>
    </source>
</evidence>
<feature type="compositionally biased region" description="Acidic residues" evidence="1">
    <location>
        <begin position="323"/>
        <end position="332"/>
    </location>
</feature>
<comment type="caution">
    <text evidence="3">The sequence shown here is derived from an EMBL/GenBank/DDBJ whole genome shotgun (WGS) entry which is preliminary data.</text>
</comment>
<evidence type="ECO:0000256" key="2">
    <source>
        <dbReference type="SAM" id="Phobius"/>
    </source>
</evidence>
<keyword evidence="2" id="KW-0472">Membrane</keyword>
<keyword evidence="2" id="KW-0812">Transmembrane</keyword>
<evidence type="ECO:0008006" key="5">
    <source>
        <dbReference type="Google" id="ProtNLM"/>
    </source>
</evidence>
<feature type="compositionally biased region" description="Polar residues" evidence="1">
    <location>
        <begin position="543"/>
        <end position="553"/>
    </location>
</feature>
<dbReference type="AlphaFoldDB" id="A0AAW0ES62"/>
<dbReference type="EMBL" id="JAECZO010000094">
    <property type="protein sequence ID" value="KAK7197065.1"/>
    <property type="molecule type" value="Genomic_DNA"/>
</dbReference>
<feature type="region of interest" description="Disordered" evidence="1">
    <location>
        <begin position="491"/>
        <end position="600"/>
    </location>
</feature>
<feature type="compositionally biased region" description="Basic and acidic residues" evidence="1">
    <location>
        <begin position="172"/>
        <end position="185"/>
    </location>
</feature>
<evidence type="ECO:0000256" key="1">
    <source>
        <dbReference type="SAM" id="MobiDB-lite"/>
    </source>
</evidence>
<feature type="region of interest" description="Disordered" evidence="1">
    <location>
        <begin position="61"/>
        <end position="96"/>
    </location>
</feature>
<evidence type="ECO:0000313" key="3">
    <source>
        <dbReference type="EMBL" id="KAK7197065.1"/>
    </source>
</evidence>
<feature type="region of interest" description="Disordered" evidence="1">
    <location>
        <begin position="238"/>
        <end position="334"/>
    </location>
</feature>
<dbReference type="Proteomes" id="UP001430356">
    <property type="component" value="Unassembled WGS sequence"/>
</dbReference>
<keyword evidence="2" id="KW-1133">Transmembrane helix</keyword>
<protein>
    <recommendedName>
        <fullName evidence="5">Membrane-associated protein</fullName>
    </recommendedName>
</protein>
<gene>
    <name evidence="3" type="ORF">NESM_000650600</name>
</gene>
<name>A0AAW0ES62_9TRYP</name>